<dbReference type="Proteomes" id="UP001066276">
    <property type="component" value="Chromosome 4_2"/>
</dbReference>
<accession>A0AAV7S934</accession>
<evidence type="ECO:0000256" key="1">
    <source>
        <dbReference type="SAM" id="MobiDB-lite"/>
    </source>
</evidence>
<protein>
    <submittedName>
        <fullName evidence="2">Uncharacterized protein</fullName>
    </submittedName>
</protein>
<comment type="caution">
    <text evidence="2">The sequence shown here is derived from an EMBL/GenBank/DDBJ whole genome shotgun (WGS) entry which is preliminary data.</text>
</comment>
<evidence type="ECO:0000313" key="3">
    <source>
        <dbReference type="Proteomes" id="UP001066276"/>
    </source>
</evidence>
<evidence type="ECO:0000313" key="2">
    <source>
        <dbReference type="EMBL" id="KAJ1160361.1"/>
    </source>
</evidence>
<dbReference type="AlphaFoldDB" id="A0AAV7S934"/>
<reference evidence="2" key="1">
    <citation type="journal article" date="2022" name="bioRxiv">
        <title>Sequencing and chromosome-scale assembly of the giantPleurodeles waltlgenome.</title>
        <authorList>
            <person name="Brown T."/>
            <person name="Elewa A."/>
            <person name="Iarovenko S."/>
            <person name="Subramanian E."/>
            <person name="Araus A.J."/>
            <person name="Petzold A."/>
            <person name="Susuki M."/>
            <person name="Suzuki K.-i.T."/>
            <person name="Hayashi T."/>
            <person name="Toyoda A."/>
            <person name="Oliveira C."/>
            <person name="Osipova E."/>
            <person name="Leigh N.D."/>
            <person name="Simon A."/>
            <person name="Yun M.H."/>
        </authorList>
    </citation>
    <scope>NUCLEOTIDE SEQUENCE</scope>
    <source>
        <strain evidence="2">20211129_DDA</strain>
        <tissue evidence="2">Liver</tissue>
    </source>
</reference>
<sequence>MPGGTGRARTSAGPKARPSAAQEGLPATKFQGPPHSDGCAAQRAPAGRHQAGATLQQTSPPRERGRPRFPGRAAKPLRTARTQAAGGPEL</sequence>
<name>A0AAV7S934_PLEWA</name>
<keyword evidence="3" id="KW-1185">Reference proteome</keyword>
<dbReference type="EMBL" id="JANPWB010000008">
    <property type="protein sequence ID" value="KAJ1160361.1"/>
    <property type="molecule type" value="Genomic_DNA"/>
</dbReference>
<organism evidence="2 3">
    <name type="scientific">Pleurodeles waltl</name>
    <name type="common">Iberian ribbed newt</name>
    <dbReference type="NCBI Taxonomy" id="8319"/>
    <lineage>
        <taxon>Eukaryota</taxon>
        <taxon>Metazoa</taxon>
        <taxon>Chordata</taxon>
        <taxon>Craniata</taxon>
        <taxon>Vertebrata</taxon>
        <taxon>Euteleostomi</taxon>
        <taxon>Amphibia</taxon>
        <taxon>Batrachia</taxon>
        <taxon>Caudata</taxon>
        <taxon>Salamandroidea</taxon>
        <taxon>Salamandridae</taxon>
        <taxon>Pleurodelinae</taxon>
        <taxon>Pleurodeles</taxon>
    </lineage>
</organism>
<proteinExistence type="predicted"/>
<feature type="region of interest" description="Disordered" evidence="1">
    <location>
        <begin position="1"/>
        <end position="90"/>
    </location>
</feature>
<gene>
    <name evidence="2" type="ORF">NDU88_000863</name>
</gene>